<organism evidence="11 12">
    <name type="scientific">Lactiplantibacillus plajomi</name>
    <dbReference type="NCBI Taxonomy" id="1457217"/>
    <lineage>
        <taxon>Bacteria</taxon>
        <taxon>Bacillati</taxon>
        <taxon>Bacillota</taxon>
        <taxon>Bacilli</taxon>
        <taxon>Lactobacillales</taxon>
        <taxon>Lactobacillaceae</taxon>
        <taxon>Lactiplantibacillus</taxon>
    </lineage>
</organism>
<accession>A0ABV6JZF9</accession>
<proteinExistence type="predicted"/>
<feature type="transmembrane region" description="Helical" evidence="9">
    <location>
        <begin position="194"/>
        <end position="214"/>
    </location>
</feature>
<feature type="domain" description="Potassium channel" evidence="10">
    <location>
        <begin position="152"/>
        <end position="223"/>
    </location>
</feature>
<feature type="transmembrane region" description="Helical" evidence="9">
    <location>
        <begin position="27"/>
        <end position="50"/>
    </location>
</feature>
<gene>
    <name evidence="11" type="ORF">ACFFGS_00170</name>
</gene>
<feature type="coiled-coil region" evidence="8">
    <location>
        <begin position="241"/>
        <end position="275"/>
    </location>
</feature>
<dbReference type="InterPro" id="IPR028325">
    <property type="entry name" value="VG_K_chnl"/>
</dbReference>
<evidence type="ECO:0000256" key="7">
    <source>
        <dbReference type="ARBA" id="ARBA00023303"/>
    </source>
</evidence>
<feature type="transmembrane region" description="Helical" evidence="9">
    <location>
        <begin position="86"/>
        <end position="107"/>
    </location>
</feature>
<keyword evidence="6 9" id="KW-0472">Membrane</keyword>
<dbReference type="PANTHER" id="PTHR11537:SF254">
    <property type="entry name" value="POTASSIUM VOLTAGE-GATED CHANNEL PROTEIN SHAB"/>
    <property type="match status" value="1"/>
</dbReference>
<evidence type="ECO:0000313" key="12">
    <source>
        <dbReference type="Proteomes" id="UP001589855"/>
    </source>
</evidence>
<evidence type="ECO:0000256" key="6">
    <source>
        <dbReference type="ARBA" id="ARBA00023136"/>
    </source>
</evidence>
<evidence type="ECO:0000256" key="3">
    <source>
        <dbReference type="ARBA" id="ARBA00022692"/>
    </source>
</evidence>
<evidence type="ECO:0000256" key="2">
    <source>
        <dbReference type="ARBA" id="ARBA00022448"/>
    </source>
</evidence>
<comment type="caution">
    <text evidence="11">The sequence shown here is derived from an EMBL/GenBank/DDBJ whole genome shotgun (WGS) entry which is preliminary data.</text>
</comment>
<protein>
    <submittedName>
        <fullName evidence="11">Potassium channel family protein</fullName>
    </submittedName>
</protein>
<dbReference type="SUPFAM" id="SSF81324">
    <property type="entry name" value="Voltage-gated potassium channels"/>
    <property type="match status" value="1"/>
</dbReference>
<dbReference type="Gene3D" id="1.10.287.70">
    <property type="match status" value="1"/>
</dbReference>
<keyword evidence="5" id="KW-0406">Ion transport</keyword>
<dbReference type="Gene3D" id="1.20.120.350">
    <property type="entry name" value="Voltage-gated potassium channels. Chain C"/>
    <property type="match status" value="1"/>
</dbReference>
<dbReference type="Pfam" id="PF07885">
    <property type="entry name" value="Ion_trans_2"/>
    <property type="match status" value="1"/>
</dbReference>
<keyword evidence="12" id="KW-1185">Reference proteome</keyword>
<dbReference type="PANTHER" id="PTHR11537">
    <property type="entry name" value="VOLTAGE-GATED POTASSIUM CHANNEL"/>
    <property type="match status" value="1"/>
</dbReference>
<evidence type="ECO:0000313" key="11">
    <source>
        <dbReference type="EMBL" id="MFC0422601.1"/>
    </source>
</evidence>
<reference evidence="11 12" key="1">
    <citation type="submission" date="2024-09" db="EMBL/GenBank/DDBJ databases">
        <authorList>
            <person name="Sun Q."/>
            <person name="Mori K."/>
        </authorList>
    </citation>
    <scope>NUCLEOTIDE SEQUENCE [LARGE SCALE GENOMIC DNA]</scope>
    <source>
        <strain evidence="11 12">TBRC 4575</strain>
    </source>
</reference>
<dbReference type="InterPro" id="IPR027359">
    <property type="entry name" value="Volt_channel_dom_sf"/>
</dbReference>
<dbReference type="EMBL" id="JBHLUK010000002">
    <property type="protein sequence ID" value="MFC0422601.1"/>
    <property type="molecule type" value="Genomic_DNA"/>
</dbReference>
<dbReference type="InterPro" id="IPR013099">
    <property type="entry name" value="K_chnl_dom"/>
</dbReference>
<keyword evidence="4 9" id="KW-1133">Transmembrane helix</keyword>
<evidence type="ECO:0000259" key="10">
    <source>
        <dbReference type="Pfam" id="PF07885"/>
    </source>
</evidence>
<keyword evidence="3 9" id="KW-0812">Transmembrane</keyword>
<dbReference type="RefSeq" id="WP_345368028.1">
    <property type="nucleotide sequence ID" value="NZ_BAABRM010000001.1"/>
</dbReference>
<name>A0ABV6JZF9_9LACO</name>
<evidence type="ECO:0000256" key="5">
    <source>
        <dbReference type="ARBA" id="ARBA00023065"/>
    </source>
</evidence>
<dbReference type="Proteomes" id="UP001589855">
    <property type="component" value="Unassembled WGS sequence"/>
</dbReference>
<dbReference type="GO" id="GO:0034220">
    <property type="term" value="P:monoatomic ion transmembrane transport"/>
    <property type="evidence" value="ECO:0007669"/>
    <property type="project" value="UniProtKB-KW"/>
</dbReference>
<comment type="subcellular location">
    <subcellularLocation>
        <location evidence="1">Membrane</location>
        <topology evidence="1">Multi-pass membrane protein</topology>
    </subcellularLocation>
</comment>
<feature type="transmembrane region" description="Helical" evidence="9">
    <location>
        <begin position="144"/>
        <end position="165"/>
    </location>
</feature>
<keyword evidence="8" id="KW-0175">Coiled coil</keyword>
<evidence type="ECO:0000256" key="8">
    <source>
        <dbReference type="SAM" id="Coils"/>
    </source>
</evidence>
<evidence type="ECO:0000256" key="4">
    <source>
        <dbReference type="ARBA" id="ARBA00022989"/>
    </source>
</evidence>
<sequence>MGWTILLSICRSKVRMMKMVKRRQHQIIFYHLLVTVLTLCSVINVMSLSFHIGNWQTEMRISNALLITFVIDYAIRWTRSTDRKTFLIHSAFDLMGIIPMHPVFALFRLGRLIRMVRYHHLFWRLGWAGKWSHYFHRFIYDTGFIYLFSISIAIIVLSALSFSVFEHQSLSDSLWWAITTATTVGYGDDTPHTAVGKIIAVGLMFGGIGFIGLLTSTITDFFTQQTSHAAVTREVAKRNDLSQVLEKIDTLTSKVDQLQKQLNRVENANHQNDKK</sequence>
<keyword evidence="2" id="KW-0813">Transport</keyword>
<keyword evidence="7 11" id="KW-0407">Ion channel</keyword>
<evidence type="ECO:0000256" key="9">
    <source>
        <dbReference type="SAM" id="Phobius"/>
    </source>
</evidence>
<evidence type="ECO:0000256" key="1">
    <source>
        <dbReference type="ARBA" id="ARBA00004141"/>
    </source>
</evidence>